<dbReference type="RefSeq" id="WP_288185219.1">
    <property type="nucleotide sequence ID" value="NZ_LT608335.1"/>
</dbReference>
<name>A0A212LYH7_9FIRM</name>
<sequence>MSLLSRIGKQVAWYALKTTVQDLFSGKKSTTTKITQKVVKHKVRNIFK</sequence>
<evidence type="ECO:0000313" key="1">
    <source>
        <dbReference type="EMBL" id="SCM82566.1"/>
    </source>
</evidence>
<dbReference type="EMBL" id="FMJE01000005">
    <property type="protein sequence ID" value="SCM82566.1"/>
    <property type="molecule type" value="Genomic_DNA"/>
</dbReference>
<accession>A0A212LYH7</accession>
<protein>
    <submittedName>
        <fullName evidence="1">Uncharacterized protein</fullName>
    </submittedName>
</protein>
<proteinExistence type="predicted"/>
<reference evidence="1" key="1">
    <citation type="submission" date="2016-08" db="EMBL/GenBank/DDBJ databases">
        <authorList>
            <person name="Seilhamer J.J."/>
        </authorList>
    </citation>
    <scope>NUCLEOTIDE SEQUENCE</scope>
    <source>
        <strain evidence="1">86</strain>
    </source>
</reference>
<organism evidence="1">
    <name type="scientific">uncultured Sporomusa sp</name>
    <dbReference type="NCBI Taxonomy" id="307249"/>
    <lineage>
        <taxon>Bacteria</taxon>
        <taxon>Bacillati</taxon>
        <taxon>Bacillota</taxon>
        <taxon>Negativicutes</taxon>
        <taxon>Selenomonadales</taxon>
        <taxon>Sporomusaceae</taxon>
        <taxon>Sporomusa</taxon>
        <taxon>environmental samples</taxon>
    </lineage>
</organism>
<dbReference type="AlphaFoldDB" id="A0A212LYH7"/>
<gene>
    <name evidence="1" type="ORF">KL86SPO_50337</name>
</gene>